<feature type="compositionally biased region" description="Basic and acidic residues" evidence="4">
    <location>
        <begin position="160"/>
        <end position="183"/>
    </location>
</feature>
<feature type="domain" description="TRASH" evidence="5">
    <location>
        <begin position="416"/>
        <end position="455"/>
    </location>
</feature>
<dbReference type="STRING" id="158441.A0A226DB22"/>
<evidence type="ECO:0000313" key="7">
    <source>
        <dbReference type="Proteomes" id="UP000198287"/>
    </source>
</evidence>
<dbReference type="Proteomes" id="UP000198287">
    <property type="component" value="Unassembled WGS sequence"/>
</dbReference>
<reference evidence="6 7" key="1">
    <citation type="submission" date="2015-12" db="EMBL/GenBank/DDBJ databases">
        <title>The genome of Folsomia candida.</title>
        <authorList>
            <person name="Faddeeva A."/>
            <person name="Derks M.F."/>
            <person name="Anvar Y."/>
            <person name="Smit S."/>
            <person name="Van Straalen N."/>
            <person name="Roelofs D."/>
        </authorList>
    </citation>
    <scope>NUCLEOTIDE SEQUENCE [LARGE SCALE GENOMIC DNA]</scope>
    <source>
        <strain evidence="6 7">VU population</strain>
        <tissue evidence="6">Whole body</tissue>
    </source>
</reference>
<keyword evidence="1" id="KW-1017">Isopeptide bond</keyword>
<organism evidence="6 7">
    <name type="scientific">Folsomia candida</name>
    <name type="common">Springtail</name>
    <dbReference type="NCBI Taxonomy" id="158441"/>
    <lineage>
        <taxon>Eukaryota</taxon>
        <taxon>Metazoa</taxon>
        <taxon>Ecdysozoa</taxon>
        <taxon>Arthropoda</taxon>
        <taxon>Hexapoda</taxon>
        <taxon>Collembola</taxon>
        <taxon>Entomobryomorpha</taxon>
        <taxon>Isotomoidea</taxon>
        <taxon>Isotomidae</taxon>
        <taxon>Proisotominae</taxon>
        <taxon>Folsomia</taxon>
    </lineage>
</organism>
<feature type="domain" description="TRASH" evidence="5">
    <location>
        <begin position="513"/>
        <end position="549"/>
    </location>
</feature>
<keyword evidence="2" id="KW-0597">Phosphoprotein</keyword>
<feature type="domain" description="TRASH" evidence="5">
    <location>
        <begin position="557"/>
        <end position="600"/>
    </location>
</feature>
<feature type="compositionally biased region" description="Basic and acidic residues" evidence="4">
    <location>
        <begin position="136"/>
        <end position="153"/>
    </location>
</feature>
<feature type="region of interest" description="Disordered" evidence="4">
    <location>
        <begin position="1"/>
        <end position="235"/>
    </location>
</feature>
<feature type="compositionally biased region" description="Basic and acidic residues" evidence="4">
    <location>
        <begin position="85"/>
        <end position="97"/>
    </location>
</feature>
<feature type="compositionally biased region" description="Low complexity" evidence="4">
    <location>
        <begin position="121"/>
        <end position="135"/>
    </location>
</feature>
<evidence type="ECO:0000256" key="1">
    <source>
        <dbReference type="ARBA" id="ARBA00022499"/>
    </source>
</evidence>
<name>A0A226DB22_FOLCA</name>
<dbReference type="PANTHER" id="PTHR45736">
    <property type="entry name" value="ZINC FINGER MYM-TYPE PROTEIN"/>
    <property type="match status" value="1"/>
</dbReference>
<feature type="compositionally biased region" description="Basic and acidic residues" evidence="4">
    <location>
        <begin position="205"/>
        <end position="214"/>
    </location>
</feature>
<accession>A0A226DB22</accession>
<feature type="domain" description="TRASH" evidence="5">
    <location>
        <begin position="458"/>
        <end position="498"/>
    </location>
</feature>
<feature type="compositionally biased region" description="Acidic residues" evidence="4">
    <location>
        <begin position="215"/>
        <end position="235"/>
    </location>
</feature>
<feature type="region of interest" description="Disordered" evidence="4">
    <location>
        <begin position="900"/>
        <end position="946"/>
    </location>
</feature>
<dbReference type="EMBL" id="LNIX01000028">
    <property type="protein sequence ID" value="OXA41821.1"/>
    <property type="molecule type" value="Genomic_DNA"/>
</dbReference>
<evidence type="ECO:0000256" key="3">
    <source>
        <dbReference type="ARBA" id="ARBA00022843"/>
    </source>
</evidence>
<dbReference type="InterPro" id="IPR051284">
    <property type="entry name" value="ZnF_MYMT-QRICH1"/>
</dbReference>
<dbReference type="PANTHER" id="PTHR45736:SF1">
    <property type="entry name" value="WITHOUT CHILDREN, ISOFORM B"/>
    <property type="match status" value="1"/>
</dbReference>
<feature type="compositionally biased region" description="Polar residues" evidence="4">
    <location>
        <begin position="924"/>
        <end position="942"/>
    </location>
</feature>
<feature type="compositionally biased region" description="Acidic residues" evidence="4">
    <location>
        <begin position="194"/>
        <end position="204"/>
    </location>
</feature>
<feature type="compositionally biased region" description="Polar residues" evidence="4">
    <location>
        <begin position="59"/>
        <end position="71"/>
    </location>
</feature>
<dbReference type="SMART" id="SM00746">
    <property type="entry name" value="TRASH"/>
    <property type="match status" value="5"/>
</dbReference>
<dbReference type="OrthoDB" id="10025028at2759"/>
<sequence length="1200" mass="133036">MSVSASDISEGDFSNDCADPPTKPTSLEKEKSVEDLNLNDNEEVVEFFNNDDDDDAQDSSEIATAQHFNPQENEKSMDVDDNDSAVEKKNSNEKDGGGNESPKMCVDERSLSEDDSKSAQNNPLASDNDNNSNASLDKDHGGKRQIDGAKEPDDVATDIVDGKSMDKNDSSDVAAESDKEASKIADTLKTTETIEMDDADDENEDRGVRLRMDGIFEEEDDDEVVEIPNEESQTDDLPDIQSMLQMSFREGEDEDNNEIIEVDAQEESDTAPRRGRPRRAAAAVAANTIREISSGETENDNGILRRRGGNKDTNYEESTSKSQTHICAFCKKRAHCEIKIQQFGTEVFFCSNTCFSKHRQTRSVIGSGTLACANKKCGISSNVQQLSLERTYYWETMNFCSDRCVGSYQVQVGGRCATCSNSVAWLSLGKYCVRFGSDIRQFCCGQCLEVYKKNARVCFHCQLDIKRLGNVILANLPAKQTPKEFCSQDCVEMYVEQNIDQYVKAKSSQPCICVICGGHQSCFKELVSSSTSTLKSCSEHCWKRLLQAQGVNSPSKCEMCSKYHKFDISDGETTAQYVSTCGKVNGFCSPTCKNVFVLKNRQILSCISCKVKKYNYDLIQLFEGQKLRYAACSLNCLPCTPAYIQNLKCSIANAANDEEVRGSINQVVLTSQQDMTVPVISSVSSMSTSAGGNTNIYMDQPFVIDNLGNIIPASGGIANLANRVGTDGTVNQFNLSQLLSLDPGVMKDFATTKTSLEGSVNAQEQTDADGWNGVITSEDIDEIIAQLKGSPETANKCTMAYPKTSTTSTQTEESAIADMERIPLKTVTETKYVPFPMPIPFYIPVPVYLMETPIPYPFPLPIPVPIPIPALFNAPALKPPPPPTVDVVTIESDDVEMIELKKPDQPIPPVAPELNSDKIDRNDNASNDSESTAFNSSTTTPAIASPVRKKSTRIEYGIKAWKMSFGPTSDPINYSSVDLAEKLAEWVSKGTKPSGERYRADTILYLCICVQQHLRDVGERPDNIFYDVVYNPFVEAITNYAESDCAQGINTRIEDKHFWESQQLGDASPGVLLFTLVYILYKNFHLKIWEKHAELHFGQVKIFRKVNPETGMEASFLRIEEVPECEGIEIVELPDMSEKCPVRLLSLYISKCAHADGQFYKAIKSDVDLTESIWYSEESLDQMKIYQMLVRAMMIKGESD</sequence>
<gene>
    <name evidence="6" type="ORF">Fcan01_23373</name>
</gene>
<keyword evidence="3" id="KW-0832">Ubl conjugation</keyword>
<feature type="compositionally biased region" description="Acidic residues" evidence="4">
    <location>
        <begin position="40"/>
        <end position="58"/>
    </location>
</feature>
<dbReference type="InterPro" id="IPR021893">
    <property type="entry name" value="ZMYM2-like_C"/>
</dbReference>
<dbReference type="Pfam" id="PF25561">
    <property type="entry name" value="QRICH1"/>
    <property type="match status" value="1"/>
</dbReference>
<dbReference type="OMA" id="QTHICAF"/>
<feature type="region of interest" description="Disordered" evidence="4">
    <location>
        <begin position="293"/>
        <end position="317"/>
    </location>
</feature>
<protein>
    <submittedName>
        <fullName evidence="6">Zinc finger MYM-type protein 2</fullName>
    </submittedName>
</protein>
<evidence type="ECO:0000256" key="4">
    <source>
        <dbReference type="SAM" id="MobiDB-lite"/>
    </source>
</evidence>
<proteinExistence type="predicted"/>
<dbReference type="InterPro" id="IPR057926">
    <property type="entry name" value="QRICH1_dom"/>
</dbReference>
<dbReference type="AlphaFoldDB" id="A0A226DB22"/>
<keyword evidence="7" id="KW-1185">Reference proteome</keyword>
<evidence type="ECO:0000256" key="2">
    <source>
        <dbReference type="ARBA" id="ARBA00022553"/>
    </source>
</evidence>
<evidence type="ECO:0000259" key="5">
    <source>
        <dbReference type="SMART" id="SM00746"/>
    </source>
</evidence>
<comment type="caution">
    <text evidence="6">The sequence shown here is derived from an EMBL/GenBank/DDBJ whole genome shotgun (WGS) entry which is preliminary data.</text>
</comment>
<feature type="compositionally biased region" description="Basic and acidic residues" evidence="4">
    <location>
        <begin position="105"/>
        <end position="117"/>
    </location>
</feature>
<dbReference type="Pfam" id="PF12012">
    <property type="entry name" value="DUF3504"/>
    <property type="match status" value="1"/>
</dbReference>
<evidence type="ECO:0000313" key="6">
    <source>
        <dbReference type="EMBL" id="OXA41821.1"/>
    </source>
</evidence>
<feature type="domain" description="TRASH" evidence="5">
    <location>
        <begin position="327"/>
        <end position="362"/>
    </location>
</feature>
<dbReference type="InterPro" id="IPR011017">
    <property type="entry name" value="TRASH_dom"/>
</dbReference>